<dbReference type="AlphaFoldDB" id="A0AAV6Z7R2"/>
<proteinExistence type="predicted"/>
<evidence type="ECO:0000313" key="10">
    <source>
        <dbReference type="Proteomes" id="UP000824782"/>
    </source>
</evidence>
<dbReference type="InterPro" id="IPR036640">
    <property type="entry name" value="ABC1_TM_sf"/>
</dbReference>
<dbReference type="GO" id="GO:0016020">
    <property type="term" value="C:membrane"/>
    <property type="evidence" value="ECO:0007669"/>
    <property type="project" value="InterPro"/>
</dbReference>
<keyword evidence="1" id="KW-0813">Transport</keyword>
<dbReference type="PROSITE" id="PS50929">
    <property type="entry name" value="ABC_TM1F"/>
    <property type="match status" value="1"/>
</dbReference>
<comment type="caution">
    <text evidence="9">The sequence shown here is derived from an EMBL/GenBank/DDBJ whole genome shotgun (WGS) entry which is preliminary data.</text>
</comment>
<evidence type="ECO:0000259" key="8">
    <source>
        <dbReference type="PROSITE" id="PS50929"/>
    </source>
</evidence>
<reference evidence="9" key="1">
    <citation type="thesis" date="2020" institute="ProQuest LLC" country="789 East Eisenhower Parkway, Ann Arbor, MI, USA">
        <title>Comparative Genomics and Chromosome Evolution.</title>
        <authorList>
            <person name="Mudd A.B."/>
        </authorList>
    </citation>
    <scope>NUCLEOTIDE SEQUENCE</scope>
    <source>
        <strain evidence="9">237g6f4</strain>
        <tissue evidence="9">Blood</tissue>
    </source>
</reference>
<evidence type="ECO:0000313" key="9">
    <source>
        <dbReference type="EMBL" id="KAG8545167.1"/>
    </source>
</evidence>
<keyword evidence="10" id="KW-1185">Reference proteome</keyword>
<accession>A0AAV6Z7R2</accession>
<feature type="transmembrane region" description="Helical" evidence="7">
    <location>
        <begin position="67"/>
        <end position="88"/>
    </location>
</feature>
<keyword evidence="5 7" id="KW-1133">Transmembrane helix</keyword>
<evidence type="ECO:0000256" key="1">
    <source>
        <dbReference type="ARBA" id="ARBA00022448"/>
    </source>
</evidence>
<feature type="transmembrane region" description="Helical" evidence="7">
    <location>
        <begin position="100"/>
        <end position="116"/>
    </location>
</feature>
<keyword evidence="4" id="KW-0067">ATP-binding</keyword>
<keyword evidence="2 7" id="KW-0812">Transmembrane</keyword>
<dbReference type="InterPro" id="IPR050173">
    <property type="entry name" value="ABC_transporter_C-like"/>
</dbReference>
<feature type="transmembrane region" description="Helical" evidence="7">
    <location>
        <begin position="156"/>
        <end position="181"/>
    </location>
</feature>
<evidence type="ECO:0000256" key="6">
    <source>
        <dbReference type="ARBA" id="ARBA00023136"/>
    </source>
</evidence>
<keyword evidence="3" id="KW-0547">Nucleotide-binding</keyword>
<dbReference type="Proteomes" id="UP000824782">
    <property type="component" value="Unassembled WGS sequence"/>
</dbReference>
<evidence type="ECO:0000256" key="4">
    <source>
        <dbReference type="ARBA" id="ARBA00022840"/>
    </source>
</evidence>
<evidence type="ECO:0000256" key="2">
    <source>
        <dbReference type="ARBA" id="ARBA00022692"/>
    </source>
</evidence>
<evidence type="ECO:0000256" key="7">
    <source>
        <dbReference type="SAM" id="Phobius"/>
    </source>
</evidence>
<keyword evidence="6 7" id="KW-0472">Membrane</keyword>
<sequence length="200" mass="22145">MPWRACGKYLSSAGILLLPVLVFSQLLKHSLMVAIDLWLAKWTSDTISNTSSSGCTTQNCGFDHSPYSMVFIVLSCLAIIMCLATSSAVEWTGLRVAKKLHNSLLNAVILAPMRFFETTPLGSILNRFSADFNTIDQHIPATLECLSRSTLLCVSALAVISYVTPIFLISLVPLVITCYFIQKHFRVAARYSLYKNYTPP</sequence>
<evidence type="ECO:0000256" key="3">
    <source>
        <dbReference type="ARBA" id="ARBA00022741"/>
    </source>
</evidence>
<dbReference type="PANTHER" id="PTHR24223">
    <property type="entry name" value="ATP-BINDING CASSETTE SUB-FAMILY C"/>
    <property type="match status" value="1"/>
</dbReference>
<protein>
    <recommendedName>
        <fullName evidence="8">ABC transmembrane type-1 domain-containing protein</fullName>
    </recommendedName>
</protein>
<name>A0AAV6Z7R2_ENGPU</name>
<dbReference type="GO" id="GO:0005524">
    <property type="term" value="F:ATP binding"/>
    <property type="evidence" value="ECO:0007669"/>
    <property type="project" value="UniProtKB-KW"/>
</dbReference>
<dbReference type="Gene3D" id="1.20.1560.10">
    <property type="entry name" value="ABC transporter type 1, transmembrane domain"/>
    <property type="match status" value="1"/>
</dbReference>
<gene>
    <name evidence="9" type="ORF">GDO81_021309</name>
</gene>
<organism evidence="9 10">
    <name type="scientific">Engystomops pustulosus</name>
    <name type="common">Tungara frog</name>
    <name type="synonym">Physalaemus pustulosus</name>
    <dbReference type="NCBI Taxonomy" id="76066"/>
    <lineage>
        <taxon>Eukaryota</taxon>
        <taxon>Metazoa</taxon>
        <taxon>Chordata</taxon>
        <taxon>Craniata</taxon>
        <taxon>Vertebrata</taxon>
        <taxon>Euteleostomi</taxon>
        <taxon>Amphibia</taxon>
        <taxon>Batrachia</taxon>
        <taxon>Anura</taxon>
        <taxon>Neobatrachia</taxon>
        <taxon>Hyloidea</taxon>
        <taxon>Leptodactylidae</taxon>
        <taxon>Leiuperinae</taxon>
        <taxon>Engystomops</taxon>
    </lineage>
</organism>
<dbReference type="InterPro" id="IPR011527">
    <property type="entry name" value="ABC1_TM_dom"/>
</dbReference>
<dbReference type="GO" id="GO:0140359">
    <property type="term" value="F:ABC-type transporter activity"/>
    <property type="evidence" value="ECO:0007669"/>
    <property type="project" value="InterPro"/>
</dbReference>
<dbReference type="EMBL" id="WNYA01001769">
    <property type="protein sequence ID" value="KAG8545167.1"/>
    <property type="molecule type" value="Genomic_DNA"/>
</dbReference>
<dbReference type="SUPFAM" id="SSF90123">
    <property type="entry name" value="ABC transporter transmembrane region"/>
    <property type="match status" value="1"/>
</dbReference>
<dbReference type="PANTHER" id="PTHR24223:SF187">
    <property type="entry name" value="ATP-BINDING CASSETTE SUB-FAMILY C MEMBER 8"/>
    <property type="match status" value="1"/>
</dbReference>
<dbReference type="Pfam" id="PF00664">
    <property type="entry name" value="ABC_membrane"/>
    <property type="match status" value="1"/>
</dbReference>
<evidence type="ECO:0000256" key="5">
    <source>
        <dbReference type="ARBA" id="ARBA00022989"/>
    </source>
</evidence>
<feature type="domain" description="ABC transmembrane type-1" evidence="8">
    <location>
        <begin position="31"/>
        <end position="190"/>
    </location>
</feature>